<gene>
    <name evidence="2" type="ORF">SSPH_04588</name>
</gene>
<evidence type="ECO:0000313" key="3">
    <source>
        <dbReference type="Proteomes" id="UP000245702"/>
    </source>
</evidence>
<feature type="transmembrane region" description="Helical" evidence="1">
    <location>
        <begin position="33"/>
        <end position="57"/>
    </location>
</feature>
<sequence>MSFTLIAIVLAIAGYIMGLAPLIAIVIPIGLVIWLTTALLPFTLAIILSVCFALYWLTRNT</sequence>
<keyword evidence="3" id="KW-1185">Reference proteome</keyword>
<evidence type="ECO:0000256" key="1">
    <source>
        <dbReference type="SAM" id="Phobius"/>
    </source>
</evidence>
<proteinExistence type="predicted"/>
<name>A0ABM9W9V4_9FIRM</name>
<feature type="transmembrane region" description="Helical" evidence="1">
    <location>
        <begin position="5"/>
        <end position="27"/>
    </location>
</feature>
<evidence type="ECO:0000313" key="2">
    <source>
        <dbReference type="EMBL" id="CVK21870.1"/>
    </source>
</evidence>
<accession>A0ABM9W9V4</accession>
<keyword evidence="1" id="KW-0472">Membrane</keyword>
<dbReference type="RefSeq" id="WP_075758091.1">
    <property type="nucleotide sequence ID" value="NZ_CP146991.1"/>
</dbReference>
<protein>
    <submittedName>
        <fullName evidence="2">Uncharacterized protein</fullName>
    </submittedName>
</protein>
<organism evidence="2 3">
    <name type="scientific">Sporomusa sphaeroides DSM 2875</name>
    <dbReference type="NCBI Taxonomy" id="1337886"/>
    <lineage>
        <taxon>Bacteria</taxon>
        <taxon>Bacillati</taxon>
        <taxon>Bacillota</taxon>
        <taxon>Negativicutes</taxon>
        <taxon>Selenomonadales</taxon>
        <taxon>Sporomusaceae</taxon>
        <taxon>Sporomusa</taxon>
    </lineage>
</organism>
<dbReference type="Proteomes" id="UP000245702">
    <property type="component" value="Unassembled WGS sequence"/>
</dbReference>
<reference evidence="2 3" key="1">
    <citation type="submission" date="2016-01" db="EMBL/GenBank/DDBJ databases">
        <authorList>
            <person name="Brown R."/>
        </authorList>
    </citation>
    <scope>NUCLEOTIDE SEQUENCE [LARGE SCALE GENOMIC DNA]</scope>
    <source>
        <strain evidence="2">Sporomusa sphaeroides DSM 2875</strain>
    </source>
</reference>
<comment type="caution">
    <text evidence="2">The sequence shown here is derived from an EMBL/GenBank/DDBJ whole genome shotgun (WGS) entry which is preliminary data.</text>
</comment>
<dbReference type="EMBL" id="FCOW01000052">
    <property type="protein sequence ID" value="CVK21870.1"/>
    <property type="molecule type" value="Genomic_DNA"/>
</dbReference>
<keyword evidence="1" id="KW-1133">Transmembrane helix</keyword>
<keyword evidence="1" id="KW-0812">Transmembrane</keyword>